<gene>
    <name evidence="7" type="ORF">H9N25_05635</name>
</gene>
<feature type="domain" description="Carbohydrate kinase PfkB" evidence="6">
    <location>
        <begin position="13"/>
        <end position="303"/>
    </location>
</feature>
<comment type="similarity">
    <text evidence="1">Belongs to the carbohydrate kinase PfkB family.</text>
</comment>
<dbReference type="RefSeq" id="WP_190328229.1">
    <property type="nucleotide sequence ID" value="NZ_CP061171.1"/>
</dbReference>
<keyword evidence="2" id="KW-0808">Transferase</keyword>
<keyword evidence="4" id="KW-0418">Kinase</keyword>
<dbReference type="PANTHER" id="PTHR43085">
    <property type="entry name" value="HEXOKINASE FAMILY MEMBER"/>
    <property type="match status" value="1"/>
</dbReference>
<dbReference type="EMBL" id="CP061171">
    <property type="protein sequence ID" value="QNR85924.1"/>
    <property type="molecule type" value="Genomic_DNA"/>
</dbReference>
<evidence type="ECO:0000256" key="3">
    <source>
        <dbReference type="ARBA" id="ARBA00022741"/>
    </source>
</evidence>
<evidence type="ECO:0000313" key="7">
    <source>
        <dbReference type="EMBL" id="QNR85924.1"/>
    </source>
</evidence>
<dbReference type="InterPro" id="IPR050306">
    <property type="entry name" value="PfkB_Carbo_kinase"/>
</dbReference>
<dbReference type="InterPro" id="IPR011611">
    <property type="entry name" value="PfkB_dom"/>
</dbReference>
<evidence type="ECO:0000259" key="6">
    <source>
        <dbReference type="Pfam" id="PF00294"/>
    </source>
</evidence>
<evidence type="ECO:0000256" key="4">
    <source>
        <dbReference type="ARBA" id="ARBA00022777"/>
    </source>
</evidence>
<dbReference type="Pfam" id="PF00294">
    <property type="entry name" value="PfkB"/>
    <property type="match status" value="1"/>
</dbReference>
<dbReference type="PANTHER" id="PTHR43085:SF1">
    <property type="entry name" value="PSEUDOURIDINE KINASE-RELATED"/>
    <property type="match status" value="1"/>
</dbReference>
<evidence type="ECO:0000256" key="1">
    <source>
        <dbReference type="ARBA" id="ARBA00010688"/>
    </source>
</evidence>
<keyword evidence="3" id="KW-0547">Nucleotide-binding</keyword>
<evidence type="ECO:0000256" key="2">
    <source>
        <dbReference type="ARBA" id="ARBA00022679"/>
    </source>
</evidence>
<reference evidence="7 8" key="1">
    <citation type="submission" date="2020-09" db="EMBL/GenBank/DDBJ databases">
        <title>Pedobacter sp. SW-16 isolated from soil near Yeocheon.</title>
        <authorList>
            <person name="Im H.S."/>
            <person name="Joung Y."/>
            <person name="Lee S.-S."/>
        </authorList>
    </citation>
    <scope>NUCLEOTIDE SEQUENCE [LARGE SCALE GENOMIC DNA]</scope>
    <source>
        <strain evidence="7 8">SW-16</strain>
    </source>
</reference>
<dbReference type="Proteomes" id="UP000516439">
    <property type="component" value="Chromosome"/>
</dbReference>
<sequence>MKDALINNTPAKTILVIGELLADLISENNIESLAFASNFIINQGGSPANLSANLKWLGNHTELVSCVGEDGLGDYLINEMEMAGLSPKYLQRIPKHQTSIVLVGKSTGTPDFIAYRHADMHIARIDDQLIESSALLHTTAFALSKEPAKSHILEAFAKAYRSGKYVSIDWNYSPAIWNDDNGREVFDQICGFKPLLKISMDDMERFLDRNLTVQESINALNGLNALVICLTCGKDGVWYKAKNGPWIHKPALTVPSVVNVTGAGDAFWAGFLSHFIQEKSIEKCIDHALSIARKKIESAGALYKTEHIAKI</sequence>
<protein>
    <recommendedName>
        <fullName evidence="6">Carbohydrate kinase PfkB domain-containing protein</fullName>
    </recommendedName>
</protein>
<accession>A0ABX6TK94</accession>
<keyword evidence="8" id="KW-1185">Reference proteome</keyword>
<organism evidence="7 8">
    <name type="scientific">Pedobacter riviphilus</name>
    <dbReference type="NCBI Taxonomy" id="2766984"/>
    <lineage>
        <taxon>Bacteria</taxon>
        <taxon>Pseudomonadati</taxon>
        <taxon>Bacteroidota</taxon>
        <taxon>Sphingobacteriia</taxon>
        <taxon>Sphingobacteriales</taxon>
        <taxon>Sphingobacteriaceae</taxon>
        <taxon>Pedobacter</taxon>
    </lineage>
</organism>
<name>A0ABX6TK94_9SPHI</name>
<dbReference type="InterPro" id="IPR002173">
    <property type="entry name" value="Carboh/pur_kinase_PfkB_CS"/>
</dbReference>
<dbReference type="PROSITE" id="PS00584">
    <property type="entry name" value="PFKB_KINASES_2"/>
    <property type="match status" value="1"/>
</dbReference>
<keyword evidence="5" id="KW-0067">ATP-binding</keyword>
<evidence type="ECO:0000313" key="8">
    <source>
        <dbReference type="Proteomes" id="UP000516439"/>
    </source>
</evidence>
<dbReference type="InterPro" id="IPR029056">
    <property type="entry name" value="Ribokinase-like"/>
</dbReference>
<proteinExistence type="inferred from homology"/>
<dbReference type="SUPFAM" id="SSF53613">
    <property type="entry name" value="Ribokinase-like"/>
    <property type="match status" value="1"/>
</dbReference>
<dbReference type="Gene3D" id="3.40.1190.20">
    <property type="match status" value="1"/>
</dbReference>
<evidence type="ECO:0000256" key="5">
    <source>
        <dbReference type="ARBA" id="ARBA00022840"/>
    </source>
</evidence>